<feature type="signal peptide" evidence="1">
    <location>
        <begin position="1"/>
        <end position="18"/>
    </location>
</feature>
<evidence type="ECO:0000256" key="1">
    <source>
        <dbReference type="SAM" id="SignalP"/>
    </source>
</evidence>
<feature type="chain" id="PRO_5043016797" description="ER-bound oxygenase mpaB/mpaB'/Rubber oxygenase catalytic domain-containing protein" evidence="1">
    <location>
        <begin position="19"/>
        <end position="486"/>
    </location>
</feature>
<name>A0AAN6JMZ9_9BASI</name>
<dbReference type="AlphaFoldDB" id="A0AAN6JMZ9"/>
<dbReference type="Proteomes" id="UP001176521">
    <property type="component" value="Unassembled WGS sequence"/>
</dbReference>
<dbReference type="EMBL" id="JAPDMQ010000070">
    <property type="protein sequence ID" value="KAK0536829.1"/>
    <property type="molecule type" value="Genomic_DNA"/>
</dbReference>
<reference evidence="3" key="1">
    <citation type="journal article" date="2023" name="PhytoFront">
        <title>Draft Genome Resources of Seven Strains of Tilletia horrida, Causal Agent of Kernel Smut of Rice.</title>
        <authorList>
            <person name="Khanal S."/>
            <person name="Antony Babu S."/>
            <person name="Zhou X.G."/>
        </authorList>
    </citation>
    <scope>NUCLEOTIDE SEQUENCE</scope>
    <source>
        <strain evidence="3">TX3</strain>
    </source>
</reference>
<sequence>MQITLVCLLVALSTYLLAVRRARYQIRDATLRRYSPKYAVSVEEAKRTGKPRLSDPKTGLQGVHDAQRILRAYAMHDMVFTVYSSLQFALFITYGIPSISSLLKRTSQLSDAANSPRRYVDTASLIASYLAYPLPALDLVDNSQPDPADEGLFEPDDPRSAIAMARTNFLHDRWRSKISRDDMLLTLCTFIEEPPKWVALYEWRQLTELEKEASFAVWRHIGRCFRIADIPETREALAEWREEYESRHMVFAESNQQVGGETVELLLWHVPKFFHPFARKVVVSLMYERLRLSMGYEKPSPWIYTLTYTLLRLRANFIKHLMLPRKTPKTIVPFDHSKDYFTSVDLPAVCPASGARASEGRTCPVGGHAIAEKDSGTAVPKGPRMTNTWFDVMPMYSLPAKRWSARWVYERVCFVDPAERWGAAKWRASTLAAAAPGIKAPVEGLGGFRLEELGPAGLERKGIDEIKREAERLNGGRPLKGPWAIP</sequence>
<dbReference type="InterPro" id="IPR018713">
    <property type="entry name" value="MPAB/Lcp_cat_dom"/>
</dbReference>
<proteinExistence type="predicted"/>
<evidence type="ECO:0000313" key="3">
    <source>
        <dbReference type="EMBL" id="KAK0536829.1"/>
    </source>
</evidence>
<dbReference type="Pfam" id="PF09995">
    <property type="entry name" value="MPAB_Lcp_cat"/>
    <property type="match status" value="1"/>
</dbReference>
<evidence type="ECO:0000259" key="2">
    <source>
        <dbReference type="Pfam" id="PF09995"/>
    </source>
</evidence>
<dbReference type="PANTHER" id="PTHR36124:SF1">
    <property type="entry name" value="ER-BOUND OXYGENASE MPAB_MPAB'_RUBBER OXYGENASE CATALYTIC DOMAIN-CONTAINING PROTEIN"/>
    <property type="match status" value="1"/>
</dbReference>
<dbReference type="PANTHER" id="PTHR36124">
    <property type="match status" value="1"/>
</dbReference>
<protein>
    <recommendedName>
        <fullName evidence="2">ER-bound oxygenase mpaB/mpaB'/Rubber oxygenase catalytic domain-containing protein</fullName>
    </recommendedName>
</protein>
<keyword evidence="4" id="KW-1185">Reference proteome</keyword>
<dbReference type="GO" id="GO:0016491">
    <property type="term" value="F:oxidoreductase activity"/>
    <property type="evidence" value="ECO:0007669"/>
    <property type="project" value="InterPro"/>
</dbReference>
<evidence type="ECO:0000313" key="4">
    <source>
        <dbReference type="Proteomes" id="UP001176521"/>
    </source>
</evidence>
<comment type="caution">
    <text evidence="3">The sequence shown here is derived from an EMBL/GenBank/DDBJ whole genome shotgun (WGS) entry which is preliminary data.</text>
</comment>
<accession>A0AAN6JMZ9</accession>
<organism evidence="3 4">
    <name type="scientific">Tilletia horrida</name>
    <dbReference type="NCBI Taxonomy" id="155126"/>
    <lineage>
        <taxon>Eukaryota</taxon>
        <taxon>Fungi</taxon>
        <taxon>Dikarya</taxon>
        <taxon>Basidiomycota</taxon>
        <taxon>Ustilaginomycotina</taxon>
        <taxon>Exobasidiomycetes</taxon>
        <taxon>Tilletiales</taxon>
        <taxon>Tilletiaceae</taxon>
        <taxon>Tilletia</taxon>
    </lineage>
</organism>
<keyword evidence="1" id="KW-0732">Signal</keyword>
<dbReference type="InterPro" id="IPR046366">
    <property type="entry name" value="MPAB"/>
</dbReference>
<feature type="domain" description="ER-bound oxygenase mpaB/mpaB'/Rubber oxygenase catalytic" evidence="2">
    <location>
        <begin position="172"/>
        <end position="300"/>
    </location>
</feature>
<gene>
    <name evidence="3" type="ORF">OC842_001842</name>
</gene>